<evidence type="ECO:0000313" key="12">
    <source>
        <dbReference type="Proteomes" id="UP000254554"/>
    </source>
</evidence>
<evidence type="ECO:0000256" key="7">
    <source>
        <dbReference type="ARBA" id="ARBA00023145"/>
    </source>
</evidence>
<dbReference type="SMART" id="SM00944">
    <property type="entry name" value="Pro-kuma_activ"/>
    <property type="match status" value="1"/>
</dbReference>
<dbReference type="InterPro" id="IPR036852">
    <property type="entry name" value="Peptidase_S8/S53_dom_sf"/>
</dbReference>
<dbReference type="CDD" id="cd11377">
    <property type="entry name" value="Pro-peptidase_S53"/>
    <property type="match status" value="1"/>
</dbReference>
<feature type="active site" description="Charge relay system" evidence="8">
    <location>
        <position position="309"/>
    </location>
</feature>
<keyword evidence="2 8" id="KW-0645">Protease</keyword>
<dbReference type="InterPro" id="IPR023828">
    <property type="entry name" value="Peptidase_S8_Ser-AS"/>
</dbReference>
<dbReference type="SUPFAM" id="SSF52743">
    <property type="entry name" value="Subtilisin-like"/>
    <property type="match status" value="1"/>
</dbReference>
<dbReference type="InterPro" id="IPR050819">
    <property type="entry name" value="Tripeptidyl-peptidase_I"/>
</dbReference>
<dbReference type="GO" id="GO:0008240">
    <property type="term" value="F:tripeptidyl-peptidase activity"/>
    <property type="evidence" value="ECO:0007669"/>
    <property type="project" value="TreeGrafter"/>
</dbReference>
<keyword evidence="4 8" id="KW-0378">Hydrolase</keyword>
<feature type="signal peptide" evidence="9">
    <location>
        <begin position="1"/>
        <end position="23"/>
    </location>
</feature>
<accession>A0A377G6Q7</accession>
<evidence type="ECO:0000256" key="4">
    <source>
        <dbReference type="ARBA" id="ARBA00022801"/>
    </source>
</evidence>
<name>A0A377G6Q7_9GAMM</name>
<feature type="active site" description="Charge relay system" evidence="8">
    <location>
        <position position="313"/>
    </location>
</feature>
<dbReference type="PROSITE" id="PS51695">
    <property type="entry name" value="SEDOLISIN"/>
    <property type="match status" value="1"/>
</dbReference>
<evidence type="ECO:0000256" key="2">
    <source>
        <dbReference type="ARBA" id="ARBA00022670"/>
    </source>
</evidence>
<protein>
    <submittedName>
        <fullName evidence="11">Pseudomonalisin</fullName>
        <ecNumber evidence="11">3.4.21.100</ecNumber>
    </submittedName>
</protein>
<sequence>MLYFKKSVFFLVLLNLVSLTPYAKQTNDFVNLPNPGLNFLHEATLIRPVPPEKKISFTVWLKLRNKAELDKLVEDVYDPHSPRYHQFLTPSLYEQQFAPSEEAVRSVEQFFSVQGMQTKRLNQSIRLRATAGQIEHALHVQINYYRYQNQIIHANTSPPQLPRELSQYVEEITGLDSISLYHSNEETVQPDSKEVQDLHFLWNAFIPFALPTDKSLQGFTGAQLQKTYNIKNIPPINGQRLDGKGQTLVIVDKCGTNKPAQILKDANQYFNANNIKPFVTSGPLRNFAMINSDGTPFTKCPNATSFSNEIALDVESSHTLAPGANTVLVLGTDQKTILTDVIHTLIKNKFSIAGFSNAYVISNSWSGQEFLDTSFEQTLKLAAAAGISVNFSSGDCGDNTYTTQKKCSGKWPSHPKVDYPSSSAYVTAVGATALFVDNNYHYAFETVWGTVKNIKGVYSYDGGTGGGISRYYGPVSWQSSISNFTAGGYGVISHYGNRRALPDIAMLGDPQTGLLIIADGVQVQDGGTSLACPLFSATLTLVNQARSLLNKGTPIGQAAPYLYPKKDILLASRAINLIIPPAVIISGATPPPSVSIHGTPAPASAFTLKNKTFGWDSSLTLEPEDQFWNDGVGIGSPNIPNFVPTMANM</sequence>
<dbReference type="InterPro" id="IPR000209">
    <property type="entry name" value="Peptidase_S8/S53_dom"/>
</dbReference>
<keyword evidence="7" id="KW-0865">Zymogen</keyword>
<gene>
    <name evidence="11" type="primary">pcp</name>
    <name evidence="11" type="ORF">NCTC11370_00477</name>
</gene>
<dbReference type="InterPro" id="IPR030400">
    <property type="entry name" value="Sedolisin_dom"/>
</dbReference>
<evidence type="ECO:0000256" key="9">
    <source>
        <dbReference type="SAM" id="SignalP"/>
    </source>
</evidence>
<dbReference type="GeneID" id="93292886"/>
<dbReference type="GO" id="GO:0004252">
    <property type="term" value="F:serine-type endopeptidase activity"/>
    <property type="evidence" value="ECO:0007669"/>
    <property type="project" value="UniProtKB-UniRule"/>
</dbReference>
<dbReference type="OrthoDB" id="9002785at2"/>
<dbReference type="EC" id="3.4.21.100" evidence="11"/>
<keyword evidence="9" id="KW-0732">Signal</keyword>
<evidence type="ECO:0000313" key="11">
    <source>
        <dbReference type="EMBL" id="STO20423.1"/>
    </source>
</evidence>
<dbReference type="AlphaFoldDB" id="A0A377G6Q7"/>
<comment type="caution">
    <text evidence="8">Lacks conserved residue(s) required for the propagation of feature annotation.</text>
</comment>
<organism evidence="11 12">
    <name type="scientific">Fluoribacter dumoffii</name>
    <dbReference type="NCBI Taxonomy" id="463"/>
    <lineage>
        <taxon>Bacteria</taxon>
        <taxon>Pseudomonadati</taxon>
        <taxon>Pseudomonadota</taxon>
        <taxon>Gammaproteobacteria</taxon>
        <taxon>Legionellales</taxon>
        <taxon>Legionellaceae</taxon>
        <taxon>Fluoribacter</taxon>
    </lineage>
</organism>
<dbReference type="STRING" id="1094715.GCA_000236165_01944"/>
<dbReference type="EMBL" id="UGGT01000001">
    <property type="protein sequence ID" value="STO20423.1"/>
    <property type="molecule type" value="Genomic_DNA"/>
</dbReference>
<dbReference type="Pfam" id="PF09286">
    <property type="entry name" value="Pro-kuma_activ"/>
    <property type="match status" value="1"/>
</dbReference>
<dbReference type="Gene3D" id="3.40.50.200">
    <property type="entry name" value="Peptidase S8/S53 domain"/>
    <property type="match status" value="1"/>
</dbReference>
<dbReference type="PROSITE" id="PS00138">
    <property type="entry name" value="SUBTILASE_SER"/>
    <property type="match status" value="1"/>
</dbReference>
<keyword evidence="12" id="KW-1185">Reference proteome</keyword>
<dbReference type="InterPro" id="IPR015366">
    <property type="entry name" value="S53_propep"/>
</dbReference>
<dbReference type="Pfam" id="PF00082">
    <property type="entry name" value="Peptidase_S8"/>
    <property type="match status" value="1"/>
</dbReference>
<evidence type="ECO:0000256" key="6">
    <source>
        <dbReference type="ARBA" id="ARBA00022837"/>
    </source>
</evidence>
<reference evidence="11 12" key="1">
    <citation type="submission" date="2018-06" db="EMBL/GenBank/DDBJ databases">
        <authorList>
            <consortium name="Pathogen Informatics"/>
            <person name="Doyle S."/>
        </authorList>
    </citation>
    <scope>NUCLEOTIDE SEQUENCE [LARGE SCALE GENOMIC DNA]</scope>
    <source>
        <strain evidence="11 12">NCTC11370</strain>
    </source>
</reference>
<dbReference type="Proteomes" id="UP000254554">
    <property type="component" value="Unassembled WGS sequence"/>
</dbReference>
<dbReference type="SUPFAM" id="SSF54897">
    <property type="entry name" value="Protease propeptides/inhibitors"/>
    <property type="match status" value="1"/>
</dbReference>
<feature type="domain" description="Peptidase S53" evidence="10">
    <location>
        <begin position="218"/>
        <end position="649"/>
    </location>
</feature>
<evidence type="ECO:0000256" key="3">
    <source>
        <dbReference type="ARBA" id="ARBA00022723"/>
    </source>
</evidence>
<dbReference type="GO" id="GO:0006508">
    <property type="term" value="P:proteolysis"/>
    <property type="evidence" value="ECO:0007669"/>
    <property type="project" value="UniProtKB-KW"/>
</dbReference>
<dbReference type="RefSeq" id="WP_010652632.1">
    <property type="nucleotide sequence ID" value="NZ_JAPHOS010000001.1"/>
</dbReference>
<dbReference type="GO" id="GO:0046872">
    <property type="term" value="F:metal ion binding"/>
    <property type="evidence" value="ECO:0007669"/>
    <property type="project" value="UniProtKB-KW"/>
</dbReference>
<evidence type="ECO:0000256" key="5">
    <source>
        <dbReference type="ARBA" id="ARBA00022825"/>
    </source>
</evidence>
<dbReference type="PANTHER" id="PTHR14218">
    <property type="entry name" value="PROTEASE S8 TRIPEPTIDYL PEPTIDASE I CLN2"/>
    <property type="match status" value="1"/>
</dbReference>
<feature type="active site" description="Charge relay system" evidence="8">
    <location>
        <position position="529"/>
    </location>
</feature>
<dbReference type="PANTHER" id="PTHR14218:SF15">
    <property type="entry name" value="TRIPEPTIDYL-PEPTIDASE 1"/>
    <property type="match status" value="1"/>
</dbReference>
<comment type="cofactor">
    <cofactor evidence="1">
        <name>Ca(2+)</name>
        <dbReference type="ChEBI" id="CHEBI:29108"/>
    </cofactor>
</comment>
<evidence type="ECO:0000256" key="1">
    <source>
        <dbReference type="ARBA" id="ARBA00001913"/>
    </source>
</evidence>
<proteinExistence type="predicted"/>
<evidence type="ECO:0000259" key="10">
    <source>
        <dbReference type="PROSITE" id="PS51695"/>
    </source>
</evidence>
<keyword evidence="5 8" id="KW-0720">Serine protease</keyword>
<keyword evidence="6" id="KW-0106">Calcium</keyword>
<evidence type="ECO:0000256" key="8">
    <source>
        <dbReference type="PROSITE-ProRule" id="PRU01032"/>
    </source>
</evidence>
<feature type="chain" id="PRO_5016987805" evidence="9">
    <location>
        <begin position="24"/>
        <end position="649"/>
    </location>
</feature>
<dbReference type="CDD" id="cd04056">
    <property type="entry name" value="Peptidases_S53"/>
    <property type="match status" value="1"/>
</dbReference>
<keyword evidence="3" id="KW-0479">Metal-binding</keyword>